<comment type="caution">
    <text evidence="1">The sequence shown here is derived from an EMBL/GenBank/DDBJ whole genome shotgun (WGS) entry which is preliminary data.</text>
</comment>
<evidence type="ECO:0000313" key="1">
    <source>
        <dbReference type="EMBL" id="MYL53712.1"/>
    </source>
</evidence>
<reference evidence="1" key="1">
    <citation type="submission" date="2019-11" db="EMBL/GenBank/DDBJ databases">
        <title>Genome sequences of 17 halophilic strains isolated from different environments.</title>
        <authorList>
            <person name="Furrow R.E."/>
        </authorList>
    </citation>
    <scope>NUCLEOTIDE SEQUENCE</scope>
    <source>
        <strain evidence="1">22510_22_Filter</strain>
    </source>
</reference>
<gene>
    <name evidence="1" type="primary">spoIID</name>
    <name evidence="1" type="ORF">GLW08_10230</name>
</gene>
<proteinExistence type="predicted"/>
<name>A0ACC7VG07_9BACI</name>
<keyword evidence="2" id="KW-1185">Reference proteome</keyword>
<protein>
    <submittedName>
        <fullName evidence="1">Stage II sporulation protein D</fullName>
    </submittedName>
</protein>
<sequence length="342" mass="38217">MKRLKGPGLIFISTLVTIILVLPTLIVVPFIGSNKEEQVMPVSTNEVATEQDFNLAEGSSLDVAVLRSSSNQVDEVPLEVYVSRVVASEMPADFELEALKAQALAARTYIVRYLTNEKATLEGGAHVTDTIQHQVYKNDEELRTIWGTDYDWKMNKIEQAVAKTQGEVLTYKEEPIFAAFFSTSNGYTENSEDYWPNEFPYLRSVESPWDAESPKYMDQKVFTKTEIEAGLQVSVPADEPILSNVKKTESERVSEVTVGGKTFTGREIREALDLKSSDFTVKYKNDHIIFTTKGYGHGVGMSQYGANGMAQEGKTYEEILSHYYQGIAISKVDDFLPKIAAK</sequence>
<accession>A0ACC7VG07</accession>
<dbReference type="Proteomes" id="UP000466692">
    <property type="component" value="Unassembled WGS sequence"/>
</dbReference>
<organism evidence="1 2">
    <name type="scientific">Pontibacillus yanchengensis</name>
    <dbReference type="NCBI Taxonomy" id="462910"/>
    <lineage>
        <taxon>Bacteria</taxon>
        <taxon>Bacillati</taxon>
        <taxon>Bacillota</taxon>
        <taxon>Bacilli</taxon>
        <taxon>Bacillales</taxon>
        <taxon>Bacillaceae</taxon>
        <taxon>Pontibacillus</taxon>
    </lineage>
</organism>
<dbReference type="EMBL" id="WMEU01000003">
    <property type="protein sequence ID" value="MYL53712.1"/>
    <property type="molecule type" value="Genomic_DNA"/>
</dbReference>
<evidence type="ECO:0000313" key="2">
    <source>
        <dbReference type="Proteomes" id="UP000466692"/>
    </source>
</evidence>